<keyword evidence="11 14" id="KW-0456">Lyase</keyword>
<dbReference type="SFLD" id="SFLDS00029">
    <property type="entry name" value="Radical_SAM"/>
    <property type="match status" value="1"/>
</dbReference>
<evidence type="ECO:0000256" key="8">
    <source>
        <dbReference type="ARBA" id="ARBA00023014"/>
    </source>
</evidence>
<dbReference type="AlphaFoldDB" id="A0A9D2LTV6"/>
<evidence type="ECO:0000259" key="13">
    <source>
        <dbReference type="PROSITE" id="PS51918"/>
    </source>
</evidence>
<dbReference type="SUPFAM" id="SSF102114">
    <property type="entry name" value="Radical SAM enzymes"/>
    <property type="match status" value="1"/>
</dbReference>
<sequence length="326" mass="36417">MIDQCGRNIDYLRVSVTDRCNLRCIYCMPKEGLRLVDRCEILSREEIIRICKVMAQLGIKKIKLTGGEPLVRQGVPSLVENLKALPGIEKVTLTTNGSLLAPQMELLARAGLDGLNISLDTLDAACFQKITRRDELSRVKEGIKAALSFPKISVKINCVPLGLEEQDLCEIAAIGKDAPIHVRFIEMMPIGFGREFRGMSEEEVVSLLEKRFGKMTPYTGESLGNGPCHYYNIDGFTGKIGFISAISHKFCRECNRIRLTSQGYLKTCLQYTAGRDLRRILREGGSDEDLKKEILAALKEKPVGHEFLEKEKKDDTENLCMSQIGG</sequence>
<proteinExistence type="predicted"/>
<dbReference type="InterPro" id="IPR000385">
    <property type="entry name" value="MoaA_NifB_PqqE_Fe-S-bd_CS"/>
</dbReference>
<keyword evidence="9" id="KW-0342">GTP-binding</keyword>
<evidence type="ECO:0000256" key="7">
    <source>
        <dbReference type="ARBA" id="ARBA00023004"/>
    </source>
</evidence>
<keyword evidence="8" id="KW-0411">Iron-sulfur</keyword>
<keyword evidence="6" id="KW-0547">Nucleotide-binding</keyword>
<keyword evidence="4" id="KW-0949">S-adenosyl-L-methionine</keyword>
<keyword evidence="3" id="KW-0004">4Fe-4S</keyword>
<dbReference type="CDD" id="cd01335">
    <property type="entry name" value="Radical_SAM"/>
    <property type="match status" value="1"/>
</dbReference>
<dbReference type="Pfam" id="PF06463">
    <property type="entry name" value="Mob_synth_C"/>
    <property type="match status" value="1"/>
</dbReference>
<reference evidence="14" key="2">
    <citation type="submission" date="2021-04" db="EMBL/GenBank/DDBJ databases">
        <authorList>
            <person name="Gilroy R."/>
        </authorList>
    </citation>
    <scope>NUCLEOTIDE SEQUENCE</scope>
    <source>
        <strain evidence="14">ChiSjej1B19-5720</strain>
    </source>
</reference>
<evidence type="ECO:0000256" key="6">
    <source>
        <dbReference type="ARBA" id="ARBA00022741"/>
    </source>
</evidence>
<dbReference type="InterPro" id="IPR013785">
    <property type="entry name" value="Aldolase_TIM"/>
</dbReference>
<feature type="domain" description="Radical SAM core" evidence="13">
    <location>
        <begin position="4"/>
        <end position="225"/>
    </location>
</feature>
<keyword evidence="10" id="KW-0501">Molybdenum cofactor biosynthesis</keyword>
<comment type="caution">
    <text evidence="14">The sequence shown here is derived from an EMBL/GenBank/DDBJ whole genome shotgun (WGS) entry which is preliminary data.</text>
</comment>
<evidence type="ECO:0000256" key="4">
    <source>
        <dbReference type="ARBA" id="ARBA00022691"/>
    </source>
</evidence>
<dbReference type="SFLD" id="SFLDG01386">
    <property type="entry name" value="main_SPASM_domain-containing"/>
    <property type="match status" value="1"/>
</dbReference>
<dbReference type="Pfam" id="PF04055">
    <property type="entry name" value="Radical_SAM"/>
    <property type="match status" value="1"/>
</dbReference>
<dbReference type="InterPro" id="IPR013483">
    <property type="entry name" value="MoaA"/>
</dbReference>
<organism evidence="14 15">
    <name type="scientific">Candidatus Blautia faecavium</name>
    <dbReference type="NCBI Taxonomy" id="2838487"/>
    <lineage>
        <taxon>Bacteria</taxon>
        <taxon>Bacillati</taxon>
        <taxon>Bacillota</taxon>
        <taxon>Clostridia</taxon>
        <taxon>Lachnospirales</taxon>
        <taxon>Lachnospiraceae</taxon>
        <taxon>Blautia</taxon>
    </lineage>
</organism>
<dbReference type="InterPro" id="IPR010505">
    <property type="entry name" value="MoaA_twitch"/>
</dbReference>
<dbReference type="GO" id="GO:0046872">
    <property type="term" value="F:metal ion binding"/>
    <property type="evidence" value="ECO:0007669"/>
    <property type="project" value="UniProtKB-KW"/>
</dbReference>
<dbReference type="InterPro" id="IPR058240">
    <property type="entry name" value="rSAM_sf"/>
</dbReference>
<dbReference type="GO" id="GO:0005525">
    <property type="term" value="F:GTP binding"/>
    <property type="evidence" value="ECO:0007669"/>
    <property type="project" value="UniProtKB-KW"/>
</dbReference>
<dbReference type="GO" id="GO:0006777">
    <property type="term" value="P:Mo-molybdopterin cofactor biosynthetic process"/>
    <property type="evidence" value="ECO:0007669"/>
    <property type="project" value="UniProtKB-KW"/>
</dbReference>
<dbReference type="Gene3D" id="3.20.20.70">
    <property type="entry name" value="Aldolase class I"/>
    <property type="match status" value="1"/>
</dbReference>
<gene>
    <name evidence="14" type="primary">moaA</name>
    <name evidence="14" type="ORF">IAA06_10915</name>
</gene>
<dbReference type="GO" id="GO:0061799">
    <property type="term" value="F:cyclic pyranopterin monophosphate synthase activity"/>
    <property type="evidence" value="ECO:0007669"/>
    <property type="project" value="TreeGrafter"/>
</dbReference>
<evidence type="ECO:0000256" key="9">
    <source>
        <dbReference type="ARBA" id="ARBA00023134"/>
    </source>
</evidence>
<dbReference type="GO" id="GO:0051539">
    <property type="term" value="F:4 iron, 4 sulfur cluster binding"/>
    <property type="evidence" value="ECO:0007669"/>
    <property type="project" value="UniProtKB-KW"/>
</dbReference>
<dbReference type="PROSITE" id="PS51918">
    <property type="entry name" value="RADICAL_SAM"/>
    <property type="match status" value="1"/>
</dbReference>
<dbReference type="PANTHER" id="PTHR22960">
    <property type="entry name" value="MOLYBDOPTERIN COFACTOR SYNTHESIS PROTEIN A"/>
    <property type="match status" value="1"/>
</dbReference>
<evidence type="ECO:0000256" key="10">
    <source>
        <dbReference type="ARBA" id="ARBA00023150"/>
    </source>
</evidence>
<dbReference type="InterPro" id="IPR006638">
    <property type="entry name" value="Elp3/MiaA/NifB-like_rSAM"/>
</dbReference>
<evidence type="ECO:0000256" key="1">
    <source>
        <dbReference type="ARBA" id="ARBA00001966"/>
    </source>
</evidence>
<accession>A0A9D2LTV6</accession>
<comment type="catalytic activity">
    <reaction evidence="12">
        <text>GTP + AH2 + S-adenosyl-L-methionine = (8S)-3',8-cyclo-7,8-dihydroguanosine 5'-triphosphate + 5'-deoxyadenosine + L-methionine + A + H(+)</text>
        <dbReference type="Rhea" id="RHEA:49576"/>
        <dbReference type="ChEBI" id="CHEBI:13193"/>
        <dbReference type="ChEBI" id="CHEBI:15378"/>
        <dbReference type="ChEBI" id="CHEBI:17319"/>
        <dbReference type="ChEBI" id="CHEBI:17499"/>
        <dbReference type="ChEBI" id="CHEBI:37565"/>
        <dbReference type="ChEBI" id="CHEBI:57844"/>
        <dbReference type="ChEBI" id="CHEBI:59789"/>
        <dbReference type="ChEBI" id="CHEBI:131766"/>
        <dbReference type="EC" id="4.1.99.22"/>
    </reaction>
</comment>
<evidence type="ECO:0000256" key="12">
    <source>
        <dbReference type="ARBA" id="ARBA00048697"/>
    </source>
</evidence>
<dbReference type="SMART" id="SM00729">
    <property type="entry name" value="Elp3"/>
    <property type="match status" value="1"/>
</dbReference>
<dbReference type="EMBL" id="DWYZ01000206">
    <property type="protein sequence ID" value="HJB29287.1"/>
    <property type="molecule type" value="Genomic_DNA"/>
</dbReference>
<keyword evidence="5" id="KW-0479">Metal-binding</keyword>
<dbReference type="Proteomes" id="UP000823842">
    <property type="component" value="Unassembled WGS sequence"/>
</dbReference>
<evidence type="ECO:0000256" key="2">
    <source>
        <dbReference type="ARBA" id="ARBA00012167"/>
    </source>
</evidence>
<comment type="cofactor">
    <cofactor evidence="1">
        <name>[4Fe-4S] cluster</name>
        <dbReference type="ChEBI" id="CHEBI:49883"/>
    </cofactor>
</comment>
<reference evidence="14" key="1">
    <citation type="journal article" date="2021" name="PeerJ">
        <title>Extensive microbial diversity within the chicken gut microbiome revealed by metagenomics and culture.</title>
        <authorList>
            <person name="Gilroy R."/>
            <person name="Ravi A."/>
            <person name="Getino M."/>
            <person name="Pursley I."/>
            <person name="Horton D.L."/>
            <person name="Alikhan N.F."/>
            <person name="Baker D."/>
            <person name="Gharbi K."/>
            <person name="Hall N."/>
            <person name="Watson M."/>
            <person name="Adriaenssens E.M."/>
            <person name="Foster-Nyarko E."/>
            <person name="Jarju S."/>
            <person name="Secka A."/>
            <person name="Antonio M."/>
            <person name="Oren A."/>
            <person name="Chaudhuri R.R."/>
            <person name="La Ragione R."/>
            <person name="Hildebrand F."/>
            <person name="Pallen M.J."/>
        </authorList>
    </citation>
    <scope>NUCLEOTIDE SEQUENCE</scope>
    <source>
        <strain evidence="14">ChiSjej1B19-5720</strain>
    </source>
</reference>
<dbReference type="CDD" id="cd21117">
    <property type="entry name" value="Twitch_MoaA"/>
    <property type="match status" value="1"/>
</dbReference>
<dbReference type="GO" id="GO:0061798">
    <property type="term" value="F:GTP 3',8'-cyclase activity"/>
    <property type="evidence" value="ECO:0007669"/>
    <property type="project" value="UniProtKB-EC"/>
</dbReference>
<keyword evidence="7" id="KW-0408">Iron</keyword>
<evidence type="ECO:0000313" key="15">
    <source>
        <dbReference type="Proteomes" id="UP000823842"/>
    </source>
</evidence>
<dbReference type="InterPro" id="IPR007197">
    <property type="entry name" value="rSAM"/>
</dbReference>
<name>A0A9D2LTV6_9FIRM</name>
<dbReference type="SFLD" id="SFLDG01067">
    <property type="entry name" value="SPASM/twitch_domain_containing"/>
    <property type="match status" value="1"/>
</dbReference>
<protein>
    <recommendedName>
        <fullName evidence="2">GTP 3',8-cyclase</fullName>
        <ecNumber evidence="2">4.1.99.22</ecNumber>
    </recommendedName>
</protein>
<dbReference type="PROSITE" id="PS01305">
    <property type="entry name" value="MOAA_NIFB_PQQE"/>
    <property type="match status" value="1"/>
</dbReference>
<evidence type="ECO:0000256" key="5">
    <source>
        <dbReference type="ARBA" id="ARBA00022723"/>
    </source>
</evidence>
<dbReference type="EC" id="4.1.99.22" evidence="2"/>
<evidence type="ECO:0000256" key="3">
    <source>
        <dbReference type="ARBA" id="ARBA00022485"/>
    </source>
</evidence>
<evidence type="ECO:0000256" key="11">
    <source>
        <dbReference type="ARBA" id="ARBA00023239"/>
    </source>
</evidence>
<dbReference type="InterPro" id="IPR050105">
    <property type="entry name" value="MoCo_biosynth_MoaA/MoaC"/>
</dbReference>
<dbReference type="NCBIfam" id="TIGR02666">
    <property type="entry name" value="moaA"/>
    <property type="match status" value="1"/>
</dbReference>
<dbReference type="SFLD" id="SFLDG01383">
    <property type="entry name" value="cyclic_pyranopterin_phosphate"/>
    <property type="match status" value="1"/>
</dbReference>
<dbReference type="PANTHER" id="PTHR22960:SF0">
    <property type="entry name" value="MOLYBDENUM COFACTOR BIOSYNTHESIS PROTEIN 1"/>
    <property type="match status" value="1"/>
</dbReference>
<dbReference type="InterPro" id="IPR040064">
    <property type="entry name" value="MoaA-like"/>
</dbReference>
<evidence type="ECO:0000313" key="14">
    <source>
        <dbReference type="EMBL" id="HJB29287.1"/>
    </source>
</evidence>